<dbReference type="EMBL" id="LOBU02000015">
    <property type="protein sequence ID" value="OKA05730.1"/>
    <property type="molecule type" value="Genomic_DNA"/>
</dbReference>
<evidence type="ECO:0000313" key="7">
    <source>
        <dbReference type="EMBL" id="KZB82200.1"/>
    </source>
</evidence>
<evidence type="ECO:0000256" key="5">
    <source>
        <dbReference type="ARBA" id="ARBA00023136"/>
    </source>
</evidence>
<feature type="transmembrane region" description="Helical" evidence="6">
    <location>
        <begin position="331"/>
        <end position="355"/>
    </location>
</feature>
<sequence>MTTADVRSPDTGGTTMPVKRQKRRIPGWVKGAIWGLLAVGVLAIASYATGVNTLTSTNTAHTALRLALPILLCALGGLWAERAGVINIGLEGMMILGTWGAAWGAYHGGVWAGLIAAVVFGALGGLLHAVATVTFNVNHIVSGVAINLLGLGVAKYLANLVFTPLSGNPRQSPPVPKFDTYSATFLSDWLSDLEKMQRVFISDLAGILNGLVTEVAPLTMIAIALVPISYLVLWRTRFGLRLRSCGENPVAAESLGVNVYVHKYIAMIISGGLAGMGGASLVLLAGGADYLENQTNNRGYIGLAAMIFGNWRPGGLLGGAALFGYADGLQLAGGGTAVLALLYGAVILLAVIVAVQLFRRQWIAAALGVFGAALLYAIYWTNDDLPSDLIPYTAHFVTLIVLAVASQRLRPPKADGALYRRGED</sequence>
<reference evidence="8 10" key="2">
    <citation type="submission" date="2016-11" db="EMBL/GenBank/DDBJ databases">
        <title>Genome sequencing of Amycolatopsis regifaucium.</title>
        <authorList>
            <person name="Mayilraj S."/>
            <person name="Kaur N."/>
        </authorList>
    </citation>
    <scope>NUCLEOTIDE SEQUENCE [LARGE SCALE GENOMIC DNA]</scope>
    <source>
        <strain evidence="8 10">GY080</strain>
    </source>
</reference>
<dbReference type="EMBL" id="LQCI01000034">
    <property type="protein sequence ID" value="KZB82200.1"/>
    <property type="molecule type" value="Genomic_DNA"/>
</dbReference>
<comment type="subcellular location">
    <subcellularLocation>
        <location evidence="1">Cell membrane</location>
        <topology evidence="1">Multi-pass membrane protein</topology>
    </subcellularLocation>
</comment>
<feature type="transmembrane region" description="Helical" evidence="6">
    <location>
        <begin position="392"/>
        <end position="409"/>
    </location>
</feature>
<accession>A0A154MD74</accession>
<comment type="caution">
    <text evidence="7">The sequence shown here is derived from an EMBL/GenBank/DDBJ whole genome shotgun (WGS) entry which is preliminary data.</text>
</comment>
<keyword evidence="2" id="KW-1003">Cell membrane</keyword>
<evidence type="ECO:0000256" key="1">
    <source>
        <dbReference type="ARBA" id="ARBA00004651"/>
    </source>
</evidence>
<feature type="transmembrane region" description="Helical" evidence="6">
    <location>
        <begin position="140"/>
        <end position="158"/>
    </location>
</feature>
<protein>
    <submittedName>
        <fullName evidence="7">ABC transporter permease</fullName>
    </submittedName>
</protein>
<feature type="transmembrane region" description="Helical" evidence="6">
    <location>
        <begin position="85"/>
        <end position="105"/>
    </location>
</feature>
<proteinExistence type="predicted"/>
<feature type="transmembrane region" description="Helical" evidence="6">
    <location>
        <begin position="111"/>
        <end position="133"/>
    </location>
</feature>
<dbReference type="GO" id="GO:0022857">
    <property type="term" value="F:transmembrane transporter activity"/>
    <property type="evidence" value="ECO:0007669"/>
    <property type="project" value="InterPro"/>
</dbReference>
<evidence type="ECO:0000256" key="4">
    <source>
        <dbReference type="ARBA" id="ARBA00022989"/>
    </source>
</evidence>
<keyword evidence="10" id="KW-1185">Reference proteome</keyword>
<evidence type="ECO:0000256" key="3">
    <source>
        <dbReference type="ARBA" id="ARBA00022692"/>
    </source>
</evidence>
<name>A0A154MD74_9PSEU</name>
<feature type="transmembrane region" description="Helical" evidence="6">
    <location>
        <begin position="60"/>
        <end position="78"/>
    </location>
</feature>
<gene>
    <name evidence="8" type="ORF">ATP06_0221260</name>
    <name evidence="7" type="ORF">AVL48_09720</name>
</gene>
<evidence type="ECO:0000313" key="9">
    <source>
        <dbReference type="Proteomes" id="UP000076321"/>
    </source>
</evidence>
<feature type="transmembrane region" description="Helical" evidence="6">
    <location>
        <begin position="362"/>
        <end position="380"/>
    </location>
</feature>
<keyword evidence="4 6" id="KW-1133">Transmembrane helix</keyword>
<dbReference type="Proteomes" id="UP000186883">
    <property type="component" value="Unassembled WGS sequence"/>
</dbReference>
<feature type="transmembrane region" description="Helical" evidence="6">
    <location>
        <begin position="215"/>
        <end position="234"/>
    </location>
</feature>
<dbReference type="PANTHER" id="PTHR43370">
    <property type="entry name" value="SUGAR ABC TRANSPORTER INTEGRAL MEMBRANE PROTEIN-RELATED"/>
    <property type="match status" value="1"/>
</dbReference>
<evidence type="ECO:0000313" key="8">
    <source>
        <dbReference type="EMBL" id="OKA05730.1"/>
    </source>
</evidence>
<dbReference type="CDD" id="cd06580">
    <property type="entry name" value="TM_PBP1_transp_TpRbsC_like"/>
    <property type="match status" value="1"/>
</dbReference>
<dbReference type="RefSeq" id="WP_061983460.1">
    <property type="nucleotide sequence ID" value="NZ_FOPQ01000001.1"/>
</dbReference>
<dbReference type="Proteomes" id="UP000076321">
    <property type="component" value="Unassembled WGS sequence"/>
</dbReference>
<feature type="transmembrane region" description="Helical" evidence="6">
    <location>
        <begin position="264"/>
        <end position="288"/>
    </location>
</feature>
<reference evidence="7 9" key="1">
    <citation type="submission" date="2015-12" db="EMBL/GenBank/DDBJ databases">
        <title>Amycolatopsis regifaucium genome sequencing and assembly.</title>
        <authorList>
            <person name="Mayilraj S."/>
        </authorList>
    </citation>
    <scope>NUCLEOTIDE SEQUENCE [LARGE SCALE GENOMIC DNA]</scope>
    <source>
        <strain evidence="7 9">GY080</strain>
    </source>
</reference>
<keyword evidence="5 6" id="KW-0472">Membrane</keyword>
<dbReference type="Pfam" id="PF02653">
    <property type="entry name" value="BPD_transp_2"/>
    <property type="match status" value="1"/>
</dbReference>
<evidence type="ECO:0000256" key="2">
    <source>
        <dbReference type="ARBA" id="ARBA00022475"/>
    </source>
</evidence>
<dbReference type="InterPro" id="IPR001851">
    <property type="entry name" value="ABC_transp_permease"/>
</dbReference>
<dbReference type="AlphaFoldDB" id="A0A154MD74"/>
<dbReference type="GO" id="GO:0005886">
    <property type="term" value="C:plasma membrane"/>
    <property type="evidence" value="ECO:0007669"/>
    <property type="project" value="UniProtKB-SubCell"/>
</dbReference>
<dbReference type="PANTHER" id="PTHR43370:SF1">
    <property type="entry name" value="GUANOSINE ABC TRANSPORTER PERMEASE PROTEIN NUPQ"/>
    <property type="match status" value="1"/>
</dbReference>
<organism evidence="7 9">
    <name type="scientific">Amycolatopsis regifaucium</name>
    <dbReference type="NCBI Taxonomy" id="546365"/>
    <lineage>
        <taxon>Bacteria</taxon>
        <taxon>Bacillati</taxon>
        <taxon>Actinomycetota</taxon>
        <taxon>Actinomycetes</taxon>
        <taxon>Pseudonocardiales</taxon>
        <taxon>Pseudonocardiaceae</taxon>
        <taxon>Amycolatopsis</taxon>
    </lineage>
</organism>
<feature type="transmembrane region" description="Helical" evidence="6">
    <location>
        <begin position="28"/>
        <end position="48"/>
    </location>
</feature>
<keyword evidence="3 6" id="KW-0812">Transmembrane</keyword>
<evidence type="ECO:0000256" key="6">
    <source>
        <dbReference type="SAM" id="Phobius"/>
    </source>
</evidence>
<evidence type="ECO:0000313" key="10">
    <source>
        <dbReference type="Proteomes" id="UP000186883"/>
    </source>
</evidence>